<protein>
    <submittedName>
        <fullName evidence="1">Uncharacterized protein</fullName>
    </submittedName>
</protein>
<dbReference type="AlphaFoldDB" id="X1EI64"/>
<dbReference type="EMBL" id="BARU01000376">
    <property type="protein sequence ID" value="GAH20040.1"/>
    <property type="molecule type" value="Genomic_DNA"/>
</dbReference>
<organism evidence="1">
    <name type="scientific">marine sediment metagenome</name>
    <dbReference type="NCBI Taxonomy" id="412755"/>
    <lineage>
        <taxon>unclassified sequences</taxon>
        <taxon>metagenomes</taxon>
        <taxon>ecological metagenomes</taxon>
    </lineage>
</organism>
<comment type="caution">
    <text evidence="1">The sequence shown here is derived from an EMBL/GenBank/DDBJ whole genome shotgun (WGS) entry which is preliminary data.</text>
</comment>
<accession>X1EI64</accession>
<evidence type="ECO:0000313" key="1">
    <source>
        <dbReference type="EMBL" id="GAH20040.1"/>
    </source>
</evidence>
<reference evidence="1" key="1">
    <citation type="journal article" date="2014" name="Front. Microbiol.">
        <title>High frequency of phylogenetically diverse reductive dehalogenase-homologous genes in deep subseafloor sedimentary metagenomes.</title>
        <authorList>
            <person name="Kawai M."/>
            <person name="Futagami T."/>
            <person name="Toyoda A."/>
            <person name="Takaki Y."/>
            <person name="Nishi S."/>
            <person name="Hori S."/>
            <person name="Arai W."/>
            <person name="Tsubouchi T."/>
            <person name="Morono Y."/>
            <person name="Uchiyama I."/>
            <person name="Ito T."/>
            <person name="Fujiyama A."/>
            <person name="Inagaki F."/>
            <person name="Takami H."/>
        </authorList>
    </citation>
    <scope>NUCLEOTIDE SEQUENCE</scope>
    <source>
        <strain evidence="1">Expedition CK06-06</strain>
    </source>
</reference>
<name>X1EI64_9ZZZZ</name>
<proteinExistence type="predicted"/>
<gene>
    <name evidence="1" type="ORF">S03H2_01325</name>
</gene>
<sequence>MKADLYVQGRFWASIDIPGDSLLALLAKGMITEANEKAAQLARELTDLDQIQCTVTLCIRHDPTYAVPDDTADPDQAAP</sequence>